<keyword evidence="4" id="KW-1133">Transmembrane helix</keyword>
<keyword evidence="4" id="KW-0812">Transmembrane</keyword>
<proteinExistence type="predicted"/>
<dbReference type="PANTHER" id="PTHR32083">
    <property type="entry name" value="CILIA AND FLAGELLA-ASSOCIATED PROTEIN 58-RELATED"/>
    <property type="match status" value="1"/>
</dbReference>
<name>A0A7S1ZBJ3_9STRA</name>
<dbReference type="EMBL" id="HBGN01020327">
    <property type="protein sequence ID" value="CAD9333738.1"/>
    <property type="molecule type" value="Transcribed_RNA"/>
</dbReference>
<evidence type="ECO:0000256" key="1">
    <source>
        <dbReference type="ARBA" id="ARBA00023054"/>
    </source>
</evidence>
<protein>
    <submittedName>
        <fullName evidence="5">Uncharacterized protein</fullName>
    </submittedName>
</protein>
<sequence>MMHADSKEDDFESNEQKPAAKRASAAQSVVIHIDDARKNKNSHATKRVMASAAGATSRSLLSFMPVLSPMVILAIIAYALASTGAWSFLLNRSLRLPSLSTQVESLESQVGRLESENIRLEGSVKNLTAQNDRLENEIVDLEEATIGLETQIDELKLETDELGLQVDRLENETESLEILTNDLTEQNIILNNTVTDFQEQNDILNASNQVFQQENVKLSNSLNEANELIATLQNEIDNLDEQVTNITELNNNLNDSLESARKINDDLNEQIQNLTSVNNKLNATNQELKEEIADLAAQNEELDKLLEDLSDIVSFINDTSLELNSSLTVIADELAAQVQENREILVGEVAERYRQAVNPTTFECAYDARFGNEVWGKDKDLPIEANGDLEDYNEVIAYTNERILTEVCADQSDFEQFLATSDELEYSPSGSVPPVNITSNQLLVGESLYTSALLDYYFPDAGEDGLTTADWVNASYSCEGLQPSQRFVYGVSKIIT</sequence>
<evidence type="ECO:0000256" key="3">
    <source>
        <dbReference type="SAM" id="MobiDB-lite"/>
    </source>
</evidence>
<dbReference type="AlphaFoldDB" id="A0A7S1ZBJ3"/>
<feature type="coiled-coil region" evidence="2">
    <location>
        <begin position="96"/>
        <end position="312"/>
    </location>
</feature>
<dbReference type="Gene3D" id="1.10.287.950">
    <property type="entry name" value="Methyl-accepting chemotaxis protein"/>
    <property type="match status" value="1"/>
</dbReference>
<evidence type="ECO:0000256" key="2">
    <source>
        <dbReference type="SAM" id="Coils"/>
    </source>
</evidence>
<feature type="transmembrane region" description="Helical" evidence="4">
    <location>
        <begin position="66"/>
        <end position="90"/>
    </location>
</feature>
<keyword evidence="1 2" id="KW-0175">Coiled coil</keyword>
<evidence type="ECO:0000256" key="4">
    <source>
        <dbReference type="SAM" id="Phobius"/>
    </source>
</evidence>
<accession>A0A7S1ZBJ3</accession>
<keyword evidence="4" id="KW-0472">Membrane</keyword>
<feature type="region of interest" description="Disordered" evidence="3">
    <location>
        <begin position="1"/>
        <end position="27"/>
    </location>
</feature>
<reference evidence="5" key="1">
    <citation type="submission" date="2021-01" db="EMBL/GenBank/DDBJ databases">
        <authorList>
            <person name="Corre E."/>
            <person name="Pelletier E."/>
            <person name="Niang G."/>
            <person name="Scheremetjew M."/>
            <person name="Finn R."/>
            <person name="Kale V."/>
            <person name="Holt S."/>
            <person name="Cochrane G."/>
            <person name="Meng A."/>
            <person name="Brown T."/>
            <person name="Cohen L."/>
        </authorList>
    </citation>
    <scope>NUCLEOTIDE SEQUENCE</scope>
    <source>
        <strain evidence="5">Pop2</strain>
    </source>
</reference>
<organism evidence="5">
    <name type="scientific">Ditylum brightwellii</name>
    <dbReference type="NCBI Taxonomy" id="49249"/>
    <lineage>
        <taxon>Eukaryota</taxon>
        <taxon>Sar</taxon>
        <taxon>Stramenopiles</taxon>
        <taxon>Ochrophyta</taxon>
        <taxon>Bacillariophyta</taxon>
        <taxon>Mediophyceae</taxon>
        <taxon>Lithodesmiophycidae</taxon>
        <taxon>Lithodesmiales</taxon>
        <taxon>Lithodesmiaceae</taxon>
        <taxon>Ditylum</taxon>
    </lineage>
</organism>
<gene>
    <name evidence="5" type="ORF">DBRI1063_LOCUS12958</name>
</gene>
<evidence type="ECO:0000313" key="5">
    <source>
        <dbReference type="EMBL" id="CAD9333738.1"/>
    </source>
</evidence>